<accession>A0ACC2W0X5</accession>
<evidence type="ECO:0000313" key="2">
    <source>
        <dbReference type="Proteomes" id="UP001230649"/>
    </source>
</evidence>
<proteinExistence type="predicted"/>
<comment type="caution">
    <text evidence="1">The sequence shown here is derived from an EMBL/GenBank/DDBJ whole genome shotgun (WGS) entry which is preliminary data.</text>
</comment>
<keyword evidence="2" id="KW-1185">Reference proteome</keyword>
<dbReference type="Proteomes" id="UP001230649">
    <property type="component" value="Unassembled WGS sequence"/>
</dbReference>
<sequence>MGSFSPLTDSLRSPHAATSLQVVLQHFVQHPAFLPGAIITSQSLFFGTQAFAVWRQLLFMKTPAYHLPVGLDMKPEDAKVHVHRIRQKLVRTLLDSAVYFGVGIFQVLGGWNASWKLALAAGEWYERTFDSSRGYLISNPVFFLLDFATNIAASTVISNLYLAYNSPEIYPGTAKLSFLERLKVHLSRPWKASSRKMAFFKTFGAYLMPAMGLTPGIMLAAHAQHRFETGIVTSTSRACWELFRAGLLTLTLTGILGASIPLLYMNESDIAKQGSPPRPTQATIESCPLQGLRDRDIQLKGKDNTVIDDSAVERLVAEVVEDTRYKDSVKIVIRLDAGPEYEDQALRFFPQVRQGELFLSQSQFEFFETDELKALIATAFLPEWRKPFDLKSSFPSFIAAPLPLLIDPLMYAVFPKVPWIFDSIIPSGRADGSIIPLAISFTVAHALFPWINSLSVIGASSVRDQTYRDDQRIASISPEYAKGWAGVLSKHTGVYPLRSGHEEHVSDYGRMDPL</sequence>
<evidence type="ECO:0000313" key="1">
    <source>
        <dbReference type="EMBL" id="KAJ9105103.1"/>
    </source>
</evidence>
<gene>
    <name evidence="1" type="ORF">QFC20_004389</name>
</gene>
<organism evidence="1 2">
    <name type="scientific">Naganishia adeliensis</name>
    <dbReference type="NCBI Taxonomy" id="92952"/>
    <lineage>
        <taxon>Eukaryota</taxon>
        <taxon>Fungi</taxon>
        <taxon>Dikarya</taxon>
        <taxon>Basidiomycota</taxon>
        <taxon>Agaricomycotina</taxon>
        <taxon>Tremellomycetes</taxon>
        <taxon>Filobasidiales</taxon>
        <taxon>Filobasidiaceae</taxon>
        <taxon>Naganishia</taxon>
    </lineage>
</organism>
<reference evidence="1" key="1">
    <citation type="submission" date="2023-04" db="EMBL/GenBank/DDBJ databases">
        <title>Draft Genome sequencing of Naganishia species isolated from polar environments using Oxford Nanopore Technology.</title>
        <authorList>
            <person name="Leo P."/>
            <person name="Venkateswaran K."/>
        </authorList>
    </citation>
    <scope>NUCLEOTIDE SEQUENCE</scope>
    <source>
        <strain evidence="1">MNA-CCFEE 5262</strain>
    </source>
</reference>
<protein>
    <submittedName>
        <fullName evidence="1">Uncharacterized protein</fullName>
    </submittedName>
</protein>
<dbReference type="EMBL" id="JASBWS010000050">
    <property type="protein sequence ID" value="KAJ9105103.1"/>
    <property type="molecule type" value="Genomic_DNA"/>
</dbReference>
<name>A0ACC2W0X5_9TREE</name>